<dbReference type="Proteomes" id="UP000002424">
    <property type="component" value="Chromosome"/>
</dbReference>
<dbReference type="AlphaFoldDB" id="C1DIF9"/>
<evidence type="ECO:0000256" key="3">
    <source>
        <dbReference type="SAM" id="SignalP"/>
    </source>
</evidence>
<keyword evidence="3" id="KW-0732">Signal</keyword>
<feature type="repeat" description="TPR" evidence="1">
    <location>
        <begin position="181"/>
        <end position="214"/>
    </location>
</feature>
<dbReference type="KEGG" id="avn:Avin_24550"/>
<dbReference type="HOGENOM" id="CLU_923317_0_0_6"/>
<sequence length="297" mass="31996">MKARSPTILLLAGMAAANPSPAADGSLESLADIARRQGFGRACPQIGPRLEALEEPGDATGKDWRAYVTLKAGCLLEARRDAEAIAFLEARLARGGRAPQLLEILGTGQFRSGLDAQAIASFEEALAKGLPERTRPNVYSKLATAYLKQASANGQPADPAALAQAERYARLALDSTREPAPAVYSQLALVKSAQQKHDEAIELLEEALEKNATYEGWPSPGVRKVMDAQFLMSLGQVHYRKGEKERGRLLMDAAVETAPSESQKNVLDSIRDSTLDPRPAEQLQKAMPPFVPLDKGV</sequence>
<dbReference type="Gene3D" id="1.25.40.10">
    <property type="entry name" value="Tetratricopeptide repeat domain"/>
    <property type="match status" value="1"/>
</dbReference>
<reference evidence="4 5" key="1">
    <citation type="journal article" date="2009" name="J. Bacteriol.">
        <title>Genome sequence of Azotobacter vinelandii, an obligate aerobe specialized to support diverse anaerobic metabolic processes.</title>
        <authorList>
            <person name="Setubal J.C."/>
            <person name="dos Santos P."/>
            <person name="Goldman B.S."/>
            <person name="Ertesvag H."/>
            <person name="Espin G."/>
            <person name="Rubio L.M."/>
            <person name="Valla S."/>
            <person name="Almeida N.F."/>
            <person name="Balasubramanian D."/>
            <person name="Cromes L."/>
            <person name="Curatti L."/>
            <person name="Du Z."/>
            <person name="Godsy E."/>
            <person name="Goodner B."/>
            <person name="Hellner-Burris K."/>
            <person name="Hernandez J.A."/>
            <person name="Houmiel K."/>
            <person name="Imperial J."/>
            <person name="Kennedy C."/>
            <person name="Larson T.J."/>
            <person name="Latreille P."/>
            <person name="Ligon L.S."/>
            <person name="Lu J."/>
            <person name="Maerk M."/>
            <person name="Miller N.M."/>
            <person name="Norton S."/>
            <person name="O'Carroll I.P."/>
            <person name="Paulsen I."/>
            <person name="Raulfs E.C."/>
            <person name="Roemer R."/>
            <person name="Rosser J."/>
            <person name="Segura D."/>
            <person name="Slater S."/>
            <person name="Stricklin S.L."/>
            <person name="Studholme D.J."/>
            <person name="Sun J."/>
            <person name="Viana C.J."/>
            <person name="Wallin E."/>
            <person name="Wang B."/>
            <person name="Wheeler C."/>
            <person name="Zhu H."/>
            <person name="Dean D.R."/>
            <person name="Dixon R."/>
            <person name="Wood D."/>
        </authorList>
    </citation>
    <scope>NUCLEOTIDE SEQUENCE [LARGE SCALE GENOMIC DNA]</scope>
    <source>
        <strain evidence="5">DJ / ATCC BAA-1303</strain>
    </source>
</reference>
<dbReference type="RefSeq" id="WP_012701035.1">
    <property type="nucleotide sequence ID" value="NC_012560.1"/>
</dbReference>
<dbReference type="EMBL" id="CP001157">
    <property type="protein sequence ID" value="ACO78640.1"/>
    <property type="molecule type" value="Genomic_DNA"/>
</dbReference>
<evidence type="ECO:0000256" key="2">
    <source>
        <dbReference type="SAM" id="MobiDB-lite"/>
    </source>
</evidence>
<gene>
    <name evidence="4" type="ordered locus">Avin_24550</name>
</gene>
<dbReference type="OrthoDB" id="7041999at2"/>
<organism evidence="4 5">
    <name type="scientific">Azotobacter vinelandii (strain DJ / ATCC BAA-1303)</name>
    <dbReference type="NCBI Taxonomy" id="322710"/>
    <lineage>
        <taxon>Bacteria</taxon>
        <taxon>Pseudomonadati</taxon>
        <taxon>Pseudomonadota</taxon>
        <taxon>Gammaproteobacteria</taxon>
        <taxon>Pseudomonadales</taxon>
        <taxon>Pseudomonadaceae</taxon>
        <taxon>Azotobacter</taxon>
    </lineage>
</organism>
<dbReference type="GeneID" id="88185631"/>
<keyword evidence="5" id="KW-1185">Reference proteome</keyword>
<dbReference type="SUPFAM" id="SSF48452">
    <property type="entry name" value="TPR-like"/>
    <property type="match status" value="1"/>
</dbReference>
<dbReference type="SMART" id="SM00028">
    <property type="entry name" value="TPR"/>
    <property type="match status" value="2"/>
</dbReference>
<protein>
    <submittedName>
        <fullName evidence="4">Tetratricopeptide-like helical protein</fullName>
    </submittedName>
</protein>
<name>C1DIF9_AZOVD</name>
<keyword evidence="1" id="KW-0802">TPR repeat</keyword>
<evidence type="ECO:0000313" key="4">
    <source>
        <dbReference type="EMBL" id="ACO78640.1"/>
    </source>
</evidence>
<proteinExistence type="predicted"/>
<dbReference type="eggNOG" id="COG0457">
    <property type="taxonomic scope" value="Bacteria"/>
</dbReference>
<dbReference type="InterPro" id="IPR011990">
    <property type="entry name" value="TPR-like_helical_dom_sf"/>
</dbReference>
<dbReference type="EnsemblBacteria" id="ACO78640">
    <property type="protein sequence ID" value="ACO78640"/>
    <property type="gene ID" value="Avin_24550"/>
</dbReference>
<evidence type="ECO:0000256" key="1">
    <source>
        <dbReference type="PROSITE-ProRule" id="PRU00339"/>
    </source>
</evidence>
<feature type="signal peptide" evidence="3">
    <location>
        <begin position="1"/>
        <end position="22"/>
    </location>
</feature>
<accession>C1DIF9</accession>
<dbReference type="InterPro" id="IPR019734">
    <property type="entry name" value="TPR_rpt"/>
</dbReference>
<evidence type="ECO:0000313" key="5">
    <source>
        <dbReference type="Proteomes" id="UP000002424"/>
    </source>
</evidence>
<feature type="region of interest" description="Disordered" evidence="2">
    <location>
        <begin position="276"/>
        <end position="297"/>
    </location>
</feature>
<feature type="chain" id="PRO_5002906016" evidence="3">
    <location>
        <begin position="23"/>
        <end position="297"/>
    </location>
</feature>
<dbReference type="PROSITE" id="PS50005">
    <property type="entry name" value="TPR"/>
    <property type="match status" value="1"/>
</dbReference>